<reference evidence="4 5" key="1">
    <citation type="submission" date="2019-03" db="EMBL/GenBank/DDBJ databases">
        <title>Genomic Encyclopedia of Type Strains, Phase IV (KMG-IV): sequencing the most valuable type-strain genomes for metagenomic binning, comparative biology and taxonomic classification.</title>
        <authorList>
            <person name="Goeker M."/>
        </authorList>
    </citation>
    <scope>NUCLEOTIDE SEQUENCE [LARGE SCALE GENOMIC DNA]</scope>
    <source>
        <strain evidence="4 5">DSM 203</strain>
    </source>
</reference>
<comment type="caution">
    <text evidence="4">The sequence shown here is derived from an EMBL/GenBank/DDBJ whole genome shotgun (WGS) entry which is preliminary data.</text>
</comment>
<evidence type="ECO:0000256" key="3">
    <source>
        <dbReference type="SAM" id="SignalP"/>
    </source>
</evidence>
<dbReference type="PANTHER" id="PTHR43343:SF3">
    <property type="entry name" value="PROTEASE DO-LIKE 8, CHLOROPLASTIC"/>
    <property type="match status" value="1"/>
</dbReference>
<dbReference type="Gene3D" id="2.40.10.120">
    <property type="match status" value="1"/>
</dbReference>
<evidence type="ECO:0000256" key="2">
    <source>
        <dbReference type="ARBA" id="ARBA00022801"/>
    </source>
</evidence>
<dbReference type="SUPFAM" id="SSF50494">
    <property type="entry name" value="Trypsin-like serine proteases"/>
    <property type="match status" value="1"/>
</dbReference>
<keyword evidence="2" id="KW-0378">Hydrolase</keyword>
<dbReference type="AlphaFoldDB" id="A0A4R4A561"/>
<gene>
    <name evidence="4" type="ORF">EDC29_11567</name>
</gene>
<dbReference type="GO" id="GO:0004252">
    <property type="term" value="F:serine-type endopeptidase activity"/>
    <property type="evidence" value="ECO:0007669"/>
    <property type="project" value="InterPro"/>
</dbReference>
<dbReference type="InterPro" id="IPR001940">
    <property type="entry name" value="Peptidase_S1C"/>
</dbReference>
<organism evidence="4 5">
    <name type="scientific">Marichromatium gracile</name>
    <name type="common">Chromatium gracile</name>
    <dbReference type="NCBI Taxonomy" id="1048"/>
    <lineage>
        <taxon>Bacteria</taxon>
        <taxon>Pseudomonadati</taxon>
        <taxon>Pseudomonadota</taxon>
        <taxon>Gammaproteobacteria</taxon>
        <taxon>Chromatiales</taxon>
        <taxon>Chromatiaceae</taxon>
        <taxon>Marichromatium</taxon>
    </lineage>
</organism>
<feature type="chain" id="PRO_5020903022" evidence="3">
    <location>
        <begin position="26"/>
        <end position="278"/>
    </location>
</feature>
<dbReference type="PRINTS" id="PR00834">
    <property type="entry name" value="PROTEASES2C"/>
</dbReference>
<keyword evidence="3" id="KW-0732">Signal</keyword>
<dbReference type="RefSeq" id="WP_123142779.1">
    <property type="nucleotide sequence ID" value="NZ_NRRH01000027.1"/>
</dbReference>
<evidence type="ECO:0000256" key="1">
    <source>
        <dbReference type="ARBA" id="ARBA00022670"/>
    </source>
</evidence>
<keyword evidence="1 4" id="KW-0645">Protease</keyword>
<dbReference type="PANTHER" id="PTHR43343">
    <property type="entry name" value="PEPTIDASE S12"/>
    <property type="match status" value="1"/>
</dbReference>
<feature type="signal peptide" evidence="3">
    <location>
        <begin position="1"/>
        <end position="25"/>
    </location>
</feature>
<proteinExistence type="predicted"/>
<dbReference type="GO" id="GO:0006508">
    <property type="term" value="P:proteolysis"/>
    <property type="evidence" value="ECO:0007669"/>
    <property type="project" value="UniProtKB-KW"/>
</dbReference>
<dbReference type="PROSITE" id="PS51257">
    <property type="entry name" value="PROKAR_LIPOPROTEIN"/>
    <property type="match status" value="1"/>
</dbReference>
<dbReference type="EMBL" id="SMDC01000015">
    <property type="protein sequence ID" value="TCW33315.1"/>
    <property type="molecule type" value="Genomic_DNA"/>
</dbReference>
<evidence type="ECO:0000313" key="4">
    <source>
        <dbReference type="EMBL" id="TCW33315.1"/>
    </source>
</evidence>
<dbReference type="InterPro" id="IPR051201">
    <property type="entry name" value="Chloro_Bact_Ser_Proteases"/>
</dbReference>
<protein>
    <submittedName>
        <fullName evidence="4">Serine protease DegQ</fullName>
    </submittedName>
</protein>
<dbReference type="InterPro" id="IPR009003">
    <property type="entry name" value="Peptidase_S1_PA"/>
</dbReference>
<accession>A0A4R4A561</accession>
<dbReference type="Proteomes" id="UP000295247">
    <property type="component" value="Unassembled WGS sequence"/>
</dbReference>
<sequence length="278" mass="29408">MFDPIVRHRVVLVALAMLLALGGCALPQSADQRQLAVPEFAGFPHRKAGADYPSLAPLMREITPAVVNIAVDAEVSARAHPFLSDPEFRGFLERFGLPLPEPGEIERQRNVGSGVIVDAERGYVMTNAHLLQGATSIRVTLKDRRSFRARRIAADSDTDIAILRIPPVEVRALRFADSDRLEVGDFVIAIGNPFGLGQTVTSGIVSAVGRSGIADNRFGELIQTDASINPGNSGGPLIDLSGAVVGINTALIGPAGGNVGIGFAVPANRARAILARLR</sequence>
<evidence type="ECO:0000313" key="5">
    <source>
        <dbReference type="Proteomes" id="UP000295247"/>
    </source>
</evidence>
<name>A0A4R4A561_MARGR</name>
<dbReference type="Pfam" id="PF13365">
    <property type="entry name" value="Trypsin_2"/>
    <property type="match status" value="1"/>
</dbReference>